<evidence type="ECO:0000313" key="1">
    <source>
        <dbReference type="EMBL" id="GIX96029.1"/>
    </source>
</evidence>
<reference evidence="1 2" key="1">
    <citation type="submission" date="2021-06" db="EMBL/GenBank/DDBJ databases">
        <title>Caerostris extrusa draft genome.</title>
        <authorList>
            <person name="Kono N."/>
            <person name="Arakawa K."/>
        </authorList>
    </citation>
    <scope>NUCLEOTIDE SEQUENCE [LARGE SCALE GENOMIC DNA]</scope>
</reference>
<keyword evidence="2" id="KW-1185">Reference proteome</keyword>
<organism evidence="1 2">
    <name type="scientific">Caerostris extrusa</name>
    <name type="common">Bark spider</name>
    <name type="synonym">Caerostris bankana</name>
    <dbReference type="NCBI Taxonomy" id="172846"/>
    <lineage>
        <taxon>Eukaryota</taxon>
        <taxon>Metazoa</taxon>
        <taxon>Ecdysozoa</taxon>
        <taxon>Arthropoda</taxon>
        <taxon>Chelicerata</taxon>
        <taxon>Arachnida</taxon>
        <taxon>Araneae</taxon>
        <taxon>Araneomorphae</taxon>
        <taxon>Entelegynae</taxon>
        <taxon>Araneoidea</taxon>
        <taxon>Araneidae</taxon>
        <taxon>Caerostris</taxon>
    </lineage>
</organism>
<accession>A0AAV4PJF5</accession>
<sequence length="90" mass="10850">DGNASARKGNVEIEVLRLERAGVYECNICFRKWRINRMFCKEKIDVQFSERIVRRELNMTGNDFLKTIRKKPFRKNGKCDLKYLHLVKWK</sequence>
<gene>
    <name evidence="1" type="ORF">CEXT_60231</name>
</gene>
<dbReference type="Proteomes" id="UP001054945">
    <property type="component" value="Unassembled WGS sequence"/>
</dbReference>
<dbReference type="EMBL" id="BPLR01004600">
    <property type="protein sequence ID" value="GIX96029.1"/>
    <property type="molecule type" value="Genomic_DNA"/>
</dbReference>
<comment type="caution">
    <text evidence="1">The sequence shown here is derived from an EMBL/GenBank/DDBJ whole genome shotgun (WGS) entry which is preliminary data.</text>
</comment>
<name>A0AAV4PJF5_CAEEX</name>
<dbReference type="AlphaFoldDB" id="A0AAV4PJF5"/>
<feature type="non-terminal residue" evidence="1">
    <location>
        <position position="1"/>
    </location>
</feature>
<evidence type="ECO:0000313" key="2">
    <source>
        <dbReference type="Proteomes" id="UP001054945"/>
    </source>
</evidence>
<proteinExistence type="predicted"/>
<protein>
    <submittedName>
        <fullName evidence="1">Uncharacterized protein</fullName>
    </submittedName>
</protein>